<name>A0A5P9NMT0_9GAMM</name>
<keyword evidence="1" id="KW-0802">TPR repeat</keyword>
<dbReference type="PROSITE" id="PS50005">
    <property type="entry name" value="TPR"/>
    <property type="match status" value="1"/>
</dbReference>
<dbReference type="InterPro" id="IPR019734">
    <property type="entry name" value="TPR_rpt"/>
</dbReference>
<dbReference type="InterPro" id="IPR011990">
    <property type="entry name" value="TPR-like_helical_dom_sf"/>
</dbReference>
<evidence type="ECO:0008006" key="4">
    <source>
        <dbReference type="Google" id="ProtNLM"/>
    </source>
</evidence>
<organism evidence="2 3">
    <name type="scientific">Halioglobus maricola</name>
    <dbReference type="NCBI Taxonomy" id="2601894"/>
    <lineage>
        <taxon>Bacteria</taxon>
        <taxon>Pseudomonadati</taxon>
        <taxon>Pseudomonadota</taxon>
        <taxon>Gammaproteobacteria</taxon>
        <taxon>Cellvibrionales</taxon>
        <taxon>Halieaceae</taxon>
        <taxon>Halioglobus</taxon>
    </lineage>
</organism>
<dbReference type="SUPFAM" id="SSF48452">
    <property type="entry name" value="TPR-like"/>
    <property type="match status" value="1"/>
</dbReference>
<evidence type="ECO:0000256" key="1">
    <source>
        <dbReference type="PROSITE-ProRule" id="PRU00339"/>
    </source>
</evidence>
<sequence>MAALLASLPAVAAPVGYGEYFLRADDVAEYSTVSVARAPASDVDQYALQLQQAELLGGPYADGLAEPLAQMGNQLFAVGNYPAAVATYRRALHILRVNDGLYSERQLPVLRQLILAFRETRDWETLDERYEYFFRVYGQGQAPYTEVRMRAALEYLRWQREALHLKLGEKSRRLLDLIALNERLVRELMSDPAAPDLWKREFVTSQMENFYLIRDVLQPYIQQAEFSNSKDIFGAKPLALDIEQQRMSMMLRSAPAKGRQVLQDLRLLAGDDVLESARIDLHLGDWYHWNGNRYRAAQAYTSVEEQLRAAGEEEVLAQWLGQPVELPANGAFVRPPSSDQTGNVRARFDVSSQGDVRDIQATAVEGMEVDTSLFRRRLAATLFRPRWEGGRPVASSGIERNYQILP</sequence>
<reference evidence="2 3" key="1">
    <citation type="submission" date="2019-02" db="EMBL/GenBank/DDBJ databases">
        <authorList>
            <person name="Li S.-H."/>
        </authorList>
    </citation>
    <scope>NUCLEOTIDE SEQUENCE [LARGE SCALE GENOMIC DNA]</scope>
    <source>
        <strain evidence="2 3">IMCC14385</strain>
    </source>
</reference>
<proteinExistence type="predicted"/>
<feature type="repeat" description="TPR" evidence="1">
    <location>
        <begin position="65"/>
        <end position="98"/>
    </location>
</feature>
<keyword evidence="3" id="KW-1185">Reference proteome</keyword>
<dbReference type="OrthoDB" id="7061470at2"/>
<protein>
    <recommendedName>
        <fullName evidence="4">TonB C-terminal domain-containing protein</fullName>
    </recommendedName>
</protein>
<evidence type="ECO:0000313" key="3">
    <source>
        <dbReference type="Proteomes" id="UP000326287"/>
    </source>
</evidence>
<gene>
    <name evidence="2" type="ORF">EY643_13420</name>
</gene>
<accession>A0A5P9NMT0</accession>
<dbReference type="KEGG" id="halc:EY643_13420"/>
<evidence type="ECO:0000313" key="2">
    <source>
        <dbReference type="EMBL" id="QFU76574.1"/>
    </source>
</evidence>
<dbReference type="Proteomes" id="UP000326287">
    <property type="component" value="Chromosome"/>
</dbReference>
<dbReference type="EMBL" id="CP036422">
    <property type="protein sequence ID" value="QFU76574.1"/>
    <property type="molecule type" value="Genomic_DNA"/>
</dbReference>
<dbReference type="AlphaFoldDB" id="A0A5P9NMT0"/>